<dbReference type="Pfam" id="PF00215">
    <property type="entry name" value="OMPdecase"/>
    <property type="match status" value="1"/>
</dbReference>
<organism evidence="12 13">
    <name type="scientific">Gemmatimonas aurantiaca (strain DSM 14586 / JCM 11422 / NBRC 100505 / T-27)</name>
    <dbReference type="NCBI Taxonomy" id="379066"/>
    <lineage>
        <taxon>Bacteria</taxon>
        <taxon>Pseudomonadati</taxon>
        <taxon>Gemmatimonadota</taxon>
        <taxon>Gemmatimonadia</taxon>
        <taxon>Gemmatimonadales</taxon>
        <taxon>Gemmatimonadaceae</taxon>
        <taxon>Gemmatimonas</taxon>
    </lineage>
</organism>
<evidence type="ECO:0000256" key="3">
    <source>
        <dbReference type="ARBA" id="ARBA00022793"/>
    </source>
</evidence>
<feature type="active site" description="For OMPdecase activity" evidence="8">
    <location>
        <position position="72"/>
    </location>
</feature>
<dbReference type="GO" id="GO:0004590">
    <property type="term" value="F:orotidine-5'-phosphate decarboxylase activity"/>
    <property type="evidence" value="ECO:0007669"/>
    <property type="project" value="UniProtKB-UniRule"/>
</dbReference>
<keyword evidence="3 7" id="KW-0210">Decarboxylase</keyword>
<dbReference type="InterPro" id="IPR047596">
    <property type="entry name" value="OMPdecase_bac"/>
</dbReference>
<keyword evidence="4 7" id="KW-0665">Pyrimidine biosynthesis</keyword>
<dbReference type="InterPro" id="IPR014732">
    <property type="entry name" value="OMPdecase"/>
</dbReference>
<dbReference type="InterPro" id="IPR011060">
    <property type="entry name" value="RibuloseP-bd_barrel"/>
</dbReference>
<dbReference type="EMBL" id="AP009153">
    <property type="protein sequence ID" value="BAH39020.1"/>
    <property type="molecule type" value="Genomic_DNA"/>
</dbReference>
<dbReference type="Gene3D" id="3.20.20.70">
    <property type="entry name" value="Aldolase class I"/>
    <property type="match status" value="1"/>
</dbReference>
<feature type="binding site" evidence="7 9">
    <location>
        <position position="23"/>
    </location>
    <ligand>
        <name>substrate</name>
    </ligand>
</feature>
<dbReference type="NCBIfam" id="NF001273">
    <property type="entry name" value="PRK00230.1"/>
    <property type="match status" value="1"/>
</dbReference>
<dbReference type="InterPro" id="IPR013785">
    <property type="entry name" value="Aldolase_TIM"/>
</dbReference>
<feature type="binding site" evidence="7 9">
    <location>
        <position position="197"/>
    </location>
    <ligand>
        <name>substrate</name>
    </ligand>
</feature>
<evidence type="ECO:0000256" key="6">
    <source>
        <dbReference type="ARBA" id="ARBA00049157"/>
    </source>
</evidence>
<feature type="binding site" evidence="7 9">
    <location>
        <position position="227"/>
    </location>
    <ligand>
        <name>substrate</name>
    </ligand>
</feature>
<name>C1A4J5_GEMAT</name>
<dbReference type="PROSITE" id="PS00156">
    <property type="entry name" value="OMPDECASE"/>
    <property type="match status" value="1"/>
</dbReference>
<evidence type="ECO:0000313" key="13">
    <source>
        <dbReference type="Proteomes" id="UP000002209"/>
    </source>
</evidence>
<dbReference type="HOGENOM" id="CLU_067069_1_0_0"/>
<feature type="active site" description="For OMPdecase activity" evidence="8">
    <location>
        <position position="74"/>
    </location>
</feature>
<dbReference type="GO" id="GO:0005829">
    <property type="term" value="C:cytosol"/>
    <property type="evidence" value="ECO:0007669"/>
    <property type="project" value="TreeGrafter"/>
</dbReference>
<dbReference type="AlphaFoldDB" id="C1A4J5"/>
<dbReference type="HAMAP" id="MF_01200_B">
    <property type="entry name" value="OMPdecase_type1_B"/>
    <property type="match status" value="1"/>
</dbReference>
<sequence>MTAESSSSTSARSQTVIPIVALDVPDRMGAEAVVHQLGDACGFYKVGLELFAAEGPAIVAWLRAQGKEVFVDLKLHDIPNTVRGAARSVARHGASLLTIHASGGAEMIAAAVAGAQEGAPDGRCGILGVTVLTSTDSHGLAAAWGRTAPVDVQEEVLRLAGTVAEQGGAGIVCSGHEAAAVRSAHGDRLGLLIPGIRLPGGDAHDQRRVMTPAAAAEAGARWLILGRAVTGAADPVSAMGQVHASLR</sequence>
<dbReference type="eggNOG" id="COG0284">
    <property type="taxonomic scope" value="Bacteria"/>
</dbReference>
<dbReference type="KEGG" id="gau:GAU_1978"/>
<evidence type="ECO:0000256" key="2">
    <source>
        <dbReference type="ARBA" id="ARBA00004861"/>
    </source>
</evidence>
<dbReference type="NCBIfam" id="TIGR01740">
    <property type="entry name" value="pyrF"/>
    <property type="match status" value="1"/>
</dbReference>
<feature type="binding site" evidence="7 9">
    <location>
        <position position="133"/>
    </location>
    <ligand>
        <name>substrate</name>
    </ligand>
</feature>
<evidence type="ECO:0000259" key="11">
    <source>
        <dbReference type="SMART" id="SM00934"/>
    </source>
</evidence>
<proteinExistence type="inferred from homology"/>
<comment type="pathway">
    <text evidence="2 7 10">Pyrimidine metabolism; UMP biosynthesis via de novo pathway; UMP from orotate: step 2/2.</text>
</comment>
<protein>
    <recommendedName>
        <fullName evidence="7">Orotidine 5'-phosphate decarboxylase</fullName>
        <ecNumber evidence="7">4.1.1.23</ecNumber>
    </recommendedName>
    <alternativeName>
        <fullName evidence="7">OMP decarboxylase</fullName>
        <shortName evidence="7">OMPDCase</shortName>
        <shortName evidence="7">OMPdecase</shortName>
    </alternativeName>
</protein>
<dbReference type="InterPro" id="IPR001754">
    <property type="entry name" value="OMPdeCOase_dom"/>
</dbReference>
<comment type="catalytic activity">
    <reaction evidence="6 7 10">
        <text>orotidine 5'-phosphate + H(+) = UMP + CO2</text>
        <dbReference type="Rhea" id="RHEA:11596"/>
        <dbReference type="ChEBI" id="CHEBI:15378"/>
        <dbReference type="ChEBI" id="CHEBI:16526"/>
        <dbReference type="ChEBI" id="CHEBI:57538"/>
        <dbReference type="ChEBI" id="CHEBI:57865"/>
        <dbReference type="EC" id="4.1.1.23"/>
    </reaction>
</comment>
<dbReference type="UniPathway" id="UPA00070">
    <property type="reaction ID" value="UER00120"/>
</dbReference>
<evidence type="ECO:0000256" key="1">
    <source>
        <dbReference type="ARBA" id="ARBA00002356"/>
    </source>
</evidence>
<accession>C1A4J5</accession>
<evidence type="ECO:0000256" key="4">
    <source>
        <dbReference type="ARBA" id="ARBA00022975"/>
    </source>
</evidence>
<dbReference type="GO" id="GO:0006207">
    <property type="term" value="P:'de novo' pyrimidine nucleobase biosynthetic process"/>
    <property type="evidence" value="ECO:0007669"/>
    <property type="project" value="InterPro"/>
</dbReference>
<gene>
    <name evidence="7 12" type="primary">pyrF</name>
    <name evidence="12" type="ordered locus">GAU_1978</name>
</gene>
<dbReference type="Proteomes" id="UP000002209">
    <property type="component" value="Chromosome"/>
</dbReference>
<evidence type="ECO:0000256" key="9">
    <source>
        <dbReference type="PIRSR" id="PIRSR614732-2"/>
    </source>
</evidence>
<evidence type="ECO:0000256" key="7">
    <source>
        <dbReference type="HAMAP-Rule" id="MF_01200"/>
    </source>
</evidence>
<feature type="binding site" evidence="7 9">
    <location>
        <position position="206"/>
    </location>
    <ligand>
        <name>substrate</name>
    </ligand>
</feature>
<feature type="binding site" evidence="7 9">
    <location>
        <position position="45"/>
    </location>
    <ligand>
        <name>substrate</name>
    </ligand>
</feature>
<feature type="binding site" evidence="7 9">
    <location>
        <position position="226"/>
    </location>
    <ligand>
        <name>substrate</name>
    </ligand>
</feature>
<evidence type="ECO:0000256" key="5">
    <source>
        <dbReference type="ARBA" id="ARBA00023239"/>
    </source>
</evidence>
<comment type="function">
    <text evidence="1 7">Catalyzes the decarboxylation of orotidine 5'-monophosphate (OMP) to uridine 5'-monophosphate (UMP).</text>
</comment>
<dbReference type="PANTHER" id="PTHR32119:SF2">
    <property type="entry name" value="OROTIDINE 5'-PHOSPHATE DECARBOXYLASE"/>
    <property type="match status" value="1"/>
</dbReference>
<dbReference type="GO" id="GO:0044205">
    <property type="term" value="P:'de novo' UMP biosynthetic process"/>
    <property type="evidence" value="ECO:0007669"/>
    <property type="project" value="UniProtKB-UniRule"/>
</dbReference>
<evidence type="ECO:0000256" key="8">
    <source>
        <dbReference type="PIRSR" id="PIRSR614732-1"/>
    </source>
</evidence>
<evidence type="ECO:0000313" key="12">
    <source>
        <dbReference type="EMBL" id="BAH39020.1"/>
    </source>
</evidence>
<dbReference type="RefSeq" id="WP_012683467.1">
    <property type="nucleotide sequence ID" value="NC_012489.1"/>
</dbReference>
<dbReference type="SMART" id="SM00934">
    <property type="entry name" value="OMPdecase"/>
    <property type="match status" value="1"/>
</dbReference>
<dbReference type="CDD" id="cd04725">
    <property type="entry name" value="OMP_decarboxylase_like"/>
    <property type="match status" value="1"/>
</dbReference>
<feature type="binding site" evidence="7">
    <location>
        <begin position="72"/>
        <end position="81"/>
    </location>
    <ligand>
        <name>substrate</name>
    </ligand>
</feature>
<dbReference type="PANTHER" id="PTHR32119">
    <property type="entry name" value="OROTIDINE 5'-PHOSPHATE DECARBOXYLASE"/>
    <property type="match status" value="1"/>
</dbReference>
<reference evidence="13" key="1">
    <citation type="submission" date="2006-03" db="EMBL/GenBank/DDBJ databases">
        <title>Complete genome sequence of Gemmatimonas aurantiaca T-27 that represents a novel phylum Gemmatimonadetes.</title>
        <authorList>
            <person name="Takasaki K."/>
            <person name="Ichikawa N."/>
            <person name="Miura H."/>
            <person name="Matsushita S."/>
            <person name="Watanabe Y."/>
            <person name="Oguchi A."/>
            <person name="Ankai A."/>
            <person name="Yashiro I."/>
            <person name="Takahashi M."/>
            <person name="Terui Y."/>
            <person name="Fukui S."/>
            <person name="Yokoyama H."/>
            <person name="Tanikawa S."/>
            <person name="Hanada S."/>
            <person name="Kamagata Y."/>
            <person name="Fujita N."/>
        </authorList>
    </citation>
    <scope>NUCLEOTIDE SEQUENCE [LARGE SCALE GENOMIC DNA]</scope>
    <source>
        <strain evidence="13">T-27 / DSM 14586 / JCM 11422 / NBRC 100505</strain>
    </source>
</reference>
<dbReference type="InterPro" id="IPR018089">
    <property type="entry name" value="OMPdecase_AS"/>
</dbReference>
<feature type="active site" description="For OMPdecase activity" evidence="8">
    <location>
        <position position="77"/>
    </location>
</feature>
<keyword evidence="5 7" id="KW-0456">Lyase</keyword>
<comment type="similarity">
    <text evidence="7">Belongs to the OMP decarboxylase family. Type 1 subfamily.</text>
</comment>
<feature type="active site" description="Proton donor" evidence="7">
    <location>
        <position position="74"/>
    </location>
</feature>
<dbReference type="EC" id="4.1.1.23" evidence="7"/>
<keyword evidence="13" id="KW-1185">Reference proteome</keyword>
<evidence type="ECO:0000256" key="10">
    <source>
        <dbReference type="RuleBase" id="RU000512"/>
    </source>
</evidence>
<dbReference type="STRING" id="379066.GAU_1978"/>
<feature type="domain" description="Orotidine 5'-phosphate decarboxylase" evidence="11">
    <location>
        <begin position="17"/>
        <end position="242"/>
    </location>
</feature>
<dbReference type="SUPFAM" id="SSF51366">
    <property type="entry name" value="Ribulose-phoshate binding barrel"/>
    <property type="match status" value="1"/>
</dbReference>
<comment type="subunit">
    <text evidence="7">Homodimer.</text>
</comment>